<name>A0A399SHA9_9BACT</name>
<proteinExistence type="predicted"/>
<protein>
    <submittedName>
        <fullName evidence="8">TetR family transcriptional regulator</fullName>
    </submittedName>
</protein>
<accession>A0A399SHA9</accession>
<comment type="function">
    <text evidence="1">TetR is the repressor of the tetracycline resistance element; its N-terminal region forms a helix-turn-helix structure and binds DNA. Binding of tetracycline to TetR reduces the repressor affinity for the tetracycline resistance gene (tetA) promoter operator sites.</text>
</comment>
<comment type="caution">
    <text evidence="8">The sequence shown here is derived from an EMBL/GenBank/DDBJ whole genome shotgun (WGS) entry which is preliminary data.</text>
</comment>
<dbReference type="Pfam" id="PF02909">
    <property type="entry name" value="TetR_C_1"/>
    <property type="match status" value="1"/>
</dbReference>
<dbReference type="SUPFAM" id="SSF46689">
    <property type="entry name" value="Homeodomain-like"/>
    <property type="match status" value="1"/>
</dbReference>
<feature type="non-terminal residue" evidence="8">
    <location>
        <position position="1"/>
    </location>
</feature>
<feature type="non-terminal residue" evidence="8">
    <location>
        <position position="173"/>
    </location>
</feature>
<dbReference type="AlphaFoldDB" id="A0A399SHA9"/>
<evidence type="ECO:0000256" key="1">
    <source>
        <dbReference type="ARBA" id="ARBA00002856"/>
    </source>
</evidence>
<keyword evidence="4 6" id="KW-0238">DNA-binding</keyword>
<evidence type="ECO:0000313" key="9">
    <source>
        <dbReference type="Proteomes" id="UP000265926"/>
    </source>
</evidence>
<dbReference type="Gene3D" id="1.10.357.10">
    <property type="entry name" value="Tetracycline Repressor, domain 2"/>
    <property type="match status" value="1"/>
</dbReference>
<dbReference type="InterPro" id="IPR003012">
    <property type="entry name" value="Tet_transcr_reg_TetR"/>
</dbReference>
<reference evidence="8 9" key="1">
    <citation type="submission" date="2018-08" db="EMBL/GenBank/DDBJ databases">
        <title>Pallidiluteibacterium maritimus gen. nov., sp. nov., isolated from coastal sediment.</title>
        <authorList>
            <person name="Zhou L.Y."/>
        </authorList>
    </citation>
    <scope>NUCLEOTIDE SEQUENCE [LARGE SCALE GENOMIC DNA]</scope>
    <source>
        <strain evidence="8 9">XSD2</strain>
    </source>
</reference>
<evidence type="ECO:0000313" key="8">
    <source>
        <dbReference type="EMBL" id="RIJ43496.1"/>
    </source>
</evidence>
<keyword evidence="9" id="KW-1185">Reference proteome</keyword>
<dbReference type="Gene3D" id="1.10.10.60">
    <property type="entry name" value="Homeodomain-like"/>
    <property type="match status" value="1"/>
</dbReference>
<keyword evidence="3" id="KW-0805">Transcription regulation</keyword>
<evidence type="ECO:0000256" key="5">
    <source>
        <dbReference type="ARBA" id="ARBA00023163"/>
    </source>
</evidence>
<evidence type="ECO:0000256" key="4">
    <source>
        <dbReference type="ARBA" id="ARBA00023125"/>
    </source>
</evidence>
<dbReference type="GO" id="GO:0046677">
    <property type="term" value="P:response to antibiotic"/>
    <property type="evidence" value="ECO:0007669"/>
    <property type="project" value="InterPro"/>
</dbReference>
<feature type="domain" description="HTH tetR-type" evidence="7">
    <location>
        <begin position="1"/>
        <end position="34"/>
    </location>
</feature>
<sequence>LAERLGVQQPALYWHFRSKRALLDALAHAMLAEGRQGARPRPGQDWREFLADNARGFRRALLSRRDGALIHAGTRPVDPEFDAVEAQFALMREAGFAPLDAAHALTTVGHYVVGAVLEEQAAAVEAGSRPADAPPTALAEVFDAYDRAGPEAAFEFGLDVMLDGLAARLARRA</sequence>
<evidence type="ECO:0000259" key="7">
    <source>
        <dbReference type="PROSITE" id="PS50977"/>
    </source>
</evidence>
<dbReference type="Pfam" id="PF00440">
    <property type="entry name" value="TetR_N"/>
    <property type="match status" value="1"/>
</dbReference>
<dbReference type="GO" id="GO:0045892">
    <property type="term" value="P:negative regulation of DNA-templated transcription"/>
    <property type="evidence" value="ECO:0007669"/>
    <property type="project" value="InterPro"/>
</dbReference>
<dbReference type="RefSeq" id="WP_119440545.1">
    <property type="nucleotide sequence ID" value="NZ_QWGR01000281.1"/>
</dbReference>
<evidence type="ECO:0000256" key="3">
    <source>
        <dbReference type="ARBA" id="ARBA00023015"/>
    </source>
</evidence>
<dbReference type="SUPFAM" id="SSF48498">
    <property type="entry name" value="Tetracyclin repressor-like, C-terminal domain"/>
    <property type="match status" value="1"/>
</dbReference>
<dbReference type="InterPro" id="IPR001647">
    <property type="entry name" value="HTH_TetR"/>
</dbReference>
<dbReference type="PROSITE" id="PS50977">
    <property type="entry name" value="HTH_TETR_2"/>
    <property type="match status" value="1"/>
</dbReference>
<evidence type="ECO:0000256" key="2">
    <source>
        <dbReference type="ARBA" id="ARBA00022491"/>
    </source>
</evidence>
<keyword evidence="5" id="KW-0804">Transcription</keyword>
<keyword evidence="2" id="KW-0678">Repressor</keyword>
<dbReference type="EMBL" id="QWGR01000281">
    <property type="protein sequence ID" value="RIJ43496.1"/>
    <property type="molecule type" value="Genomic_DNA"/>
</dbReference>
<gene>
    <name evidence="8" type="ORF">D1614_25075</name>
</gene>
<dbReference type="InterPro" id="IPR004111">
    <property type="entry name" value="Repressor_TetR_C"/>
</dbReference>
<organism evidence="8 9">
    <name type="scientific">Maribellus luteus</name>
    <dbReference type="NCBI Taxonomy" id="2305463"/>
    <lineage>
        <taxon>Bacteria</taxon>
        <taxon>Pseudomonadati</taxon>
        <taxon>Bacteroidota</taxon>
        <taxon>Bacteroidia</taxon>
        <taxon>Marinilabiliales</taxon>
        <taxon>Prolixibacteraceae</taxon>
        <taxon>Maribellus</taxon>
    </lineage>
</organism>
<dbReference type="GO" id="GO:0003677">
    <property type="term" value="F:DNA binding"/>
    <property type="evidence" value="ECO:0007669"/>
    <property type="project" value="UniProtKB-UniRule"/>
</dbReference>
<dbReference type="InterPro" id="IPR009057">
    <property type="entry name" value="Homeodomain-like_sf"/>
</dbReference>
<dbReference type="PRINTS" id="PR00400">
    <property type="entry name" value="TETREPRESSOR"/>
</dbReference>
<dbReference type="InterPro" id="IPR036271">
    <property type="entry name" value="Tet_transcr_reg_TetR-rel_C_sf"/>
</dbReference>
<dbReference type="Proteomes" id="UP000265926">
    <property type="component" value="Unassembled WGS sequence"/>
</dbReference>
<evidence type="ECO:0000256" key="6">
    <source>
        <dbReference type="PROSITE-ProRule" id="PRU00335"/>
    </source>
</evidence>
<dbReference type="OrthoDB" id="166040at2"/>
<comment type="caution">
    <text evidence="6">Lacks conserved residue(s) required for the propagation of feature annotation.</text>
</comment>